<name>A0ABY4TRX6_9SPHN</name>
<organism evidence="3 4">
    <name type="scientific">Sphingomonas donggukensis</name>
    <dbReference type="NCBI Taxonomy" id="2949093"/>
    <lineage>
        <taxon>Bacteria</taxon>
        <taxon>Pseudomonadati</taxon>
        <taxon>Pseudomonadota</taxon>
        <taxon>Alphaproteobacteria</taxon>
        <taxon>Sphingomonadales</taxon>
        <taxon>Sphingomonadaceae</taxon>
        <taxon>Sphingomonas</taxon>
    </lineage>
</organism>
<dbReference type="EMBL" id="CP098401">
    <property type="protein sequence ID" value="URW75152.1"/>
    <property type="molecule type" value="Genomic_DNA"/>
</dbReference>
<evidence type="ECO:0000259" key="2">
    <source>
        <dbReference type="Pfam" id="PF07835"/>
    </source>
</evidence>
<keyword evidence="1" id="KW-0472">Membrane</keyword>
<keyword evidence="1" id="KW-0812">Transmembrane</keyword>
<keyword evidence="4" id="KW-1185">Reference proteome</keyword>
<reference evidence="3" key="1">
    <citation type="submission" date="2022-05" db="EMBL/GenBank/DDBJ databases">
        <title>Sphingomonas sp. strain RMG20 Genome sequencing and assembly.</title>
        <authorList>
            <person name="Kim I."/>
        </authorList>
    </citation>
    <scope>NUCLEOTIDE SEQUENCE</scope>
    <source>
        <strain evidence="3">RMG20</strain>
    </source>
</reference>
<dbReference type="RefSeq" id="WP_250750894.1">
    <property type="nucleotide sequence ID" value="NZ_CP098401.1"/>
</dbReference>
<sequence>MAEHSDMKAHLGTYTSVMAMLKWGAVICFLIGAGVVWLIAS</sequence>
<accession>A0ABY4TRX6</accession>
<protein>
    <submittedName>
        <fullName evidence="3">Aa3-type cytochrome c oxidase subunit IV</fullName>
    </submittedName>
</protein>
<proteinExistence type="predicted"/>
<keyword evidence="1" id="KW-1133">Transmembrane helix</keyword>
<dbReference type="Pfam" id="PF07835">
    <property type="entry name" value="COX4_pro_2"/>
    <property type="match status" value="1"/>
</dbReference>
<evidence type="ECO:0000313" key="4">
    <source>
        <dbReference type="Proteomes" id="UP001055580"/>
    </source>
</evidence>
<feature type="transmembrane region" description="Helical" evidence="1">
    <location>
        <begin position="20"/>
        <end position="40"/>
    </location>
</feature>
<evidence type="ECO:0000313" key="3">
    <source>
        <dbReference type="EMBL" id="URW75152.1"/>
    </source>
</evidence>
<dbReference type="InterPro" id="IPR012422">
    <property type="entry name" value="Cyt_c_oxidase_su4_bac-aa3"/>
</dbReference>
<gene>
    <name evidence="3" type="ORF">M9980_11425</name>
</gene>
<evidence type="ECO:0000256" key="1">
    <source>
        <dbReference type="SAM" id="Phobius"/>
    </source>
</evidence>
<feature type="domain" description="Cytochrome c oxidase subunit IV bacterial aa3 type" evidence="2">
    <location>
        <begin position="2"/>
        <end position="30"/>
    </location>
</feature>
<dbReference type="Proteomes" id="UP001055580">
    <property type="component" value="Chromosome"/>
</dbReference>